<gene>
    <name evidence="2" type="ORF">KGF57_002454</name>
</gene>
<organism evidence="2 3">
    <name type="scientific">Candida theae</name>
    <dbReference type="NCBI Taxonomy" id="1198502"/>
    <lineage>
        <taxon>Eukaryota</taxon>
        <taxon>Fungi</taxon>
        <taxon>Dikarya</taxon>
        <taxon>Ascomycota</taxon>
        <taxon>Saccharomycotina</taxon>
        <taxon>Pichiomycetes</taxon>
        <taxon>Debaryomycetaceae</taxon>
        <taxon>Candida/Lodderomyces clade</taxon>
        <taxon>Candida</taxon>
    </lineage>
</organism>
<proteinExistence type="predicted"/>
<evidence type="ECO:0000256" key="1">
    <source>
        <dbReference type="SAM" id="SignalP"/>
    </source>
</evidence>
<sequence length="198" mass="22348">MNYLLALVVVTAAAPQIVKPYSESFFLAAYDKDYTYNLQHKTQYLNAPIQRIDHESTKLYIPKCVDNHNSSSATTTTTKFIEGRILINGSYKVDNLDHEGLQFIRVDNRTNRLKACPKGGLSTGFSLFRDELLYNKVGIWSLCLDKECNCLHIYHGTVGDNARYCDTSDQEITVKAIGKYDAAGAVPDYPYSLTEKRD</sequence>
<dbReference type="GeneID" id="76150513"/>
<dbReference type="EMBL" id="JAIHNG010000116">
    <property type="protein sequence ID" value="KAI5958609.1"/>
    <property type="molecule type" value="Genomic_DNA"/>
</dbReference>
<dbReference type="AlphaFoldDB" id="A0AAD5BFJ0"/>
<keyword evidence="1" id="KW-0732">Signal</keyword>
<dbReference type="Proteomes" id="UP001204833">
    <property type="component" value="Unassembled WGS sequence"/>
</dbReference>
<name>A0AAD5BFJ0_9ASCO</name>
<keyword evidence="3" id="KW-1185">Reference proteome</keyword>
<reference evidence="2 3" key="1">
    <citation type="journal article" date="2022" name="DNA Res.">
        <title>Genome analysis of five recently described species of the CUG-Ser clade uncovers Candida theae as a new hybrid lineage with pathogenic potential in the Candida parapsilosis species complex.</title>
        <authorList>
            <person name="Mixao V."/>
            <person name="Del Olmo V."/>
            <person name="Hegedusova E."/>
            <person name="Saus E."/>
            <person name="Pryszcz L."/>
            <person name="Cillingova A."/>
            <person name="Nosek J."/>
            <person name="Gabaldon T."/>
        </authorList>
    </citation>
    <scope>NUCLEOTIDE SEQUENCE [LARGE SCALE GENOMIC DNA]</scope>
    <source>
        <strain evidence="2 3">CBS 12239</strain>
    </source>
</reference>
<accession>A0AAD5BFJ0</accession>
<dbReference type="RefSeq" id="XP_051609056.1">
    <property type="nucleotide sequence ID" value="XM_051751769.1"/>
</dbReference>
<feature type="chain" id="PRO_5042141641" evidence="1">
    <location>
        <begin position="21"/>
        <end position="198"/>
    </location>
</feature>
<evidence type="ECO:0000313" key="3">
    <source>
        <dbReference type="Proteomes" id="UP001204833"/>
    </source>
</evidence>
<feature type="signal peptide" evidence="1">
    <location>
        <begin position="1"/>
        <end position="20"/>
    </location>
</feature>
<comment type="caution">
    <text evidence="2">The sequence shown here is derived from an EMBL/GenBank/DDBJ whole genome shotgun (WGS) entry which is preliminary data.</text>
</comment>
<evidence type="ECO:0000313" key="2">
    <source>
        <dbReference type="EMBL" id="KAI5958609.1"/>
    </source>
</evidence>
<protein>
    <submittedName>
        <fullName evidence="2">Uncharacterized protein</fullName>
    </submittedName>
</protein>